<evidence type="ECO:0000259" key="2">
    <source>
        <dbReference type="Pfam" id="PF25979"/>
    </source>
</evidence>
<dbReference type="RefSeq" id="WP_200778398.1">
    <property type="nucleotide sequence ID" value="NZ_FQWV01000003.1"/>
</dbReference>
<dbReference type="OrthoDB" id="169375at2157"/>
<feature type="region of interest" description="Disordered" evidence="1">
    <location>
        <begin position="1"/>
        <end position="63"/>
    </location>
</feature>
<dbReference type="InterPro" id="IPR058311">
    <property type="entry name" value="DUF7998"/>
</dbReference>
<evidence type="ECO:0000313" key="3">
    <source>
        <dbReference type="EMBL" id="SHH03428.1"/>
    </source>
</evidence>
<protein>
    <recommendedName>
        <fullName evidence="2">DUF7998 domain-containing protein</fullName>
    </recommendedName>
</protein>
<feature type="compositionally biased region" description="Basic and acidic residues" evidence="1">
    <location>
        <begin position="28"/>
        <end position="44"/>
    </location>
</feature>
<dbReference type="AlphaFoldDB" id="A0A1M5PNY9"/>
<dbReference type="EMBL" id="FQWV01000003">
    <property type="protein sequence ID" value="SHH03428.1"/>
    <property type="molecule type" value="Genomic_DNA"/>
</dbReference>
<dbReference type="Pfam" id="PF25979">
    <property type="entry name" value="DUF7998"/>
    <property type="match status" value="1"/>
</dbReference>
<evidence type="ECO:0000313" key="4">
    <source>
        <dbReference type="Proteomes" id="UP000184357"/>
    </source>
</evidence>
<organism evidence="3 4">
    <name type="scientific">Halobaculum gomorrense</name>
    <dbReference type="NCBI Taxonomy" id="43928"/>
    <lineage>
        <taxon>Archaea</taxon>
        <taxon>Methanobacteriati</taxon>
        <taxon>Methanobacteriota</taxon>
        <taxon>Stenosarchaea group</taxon>
        <taxon>Halobacteria</taxon>
        <taxon>Halobacteriales</taxon>
        <taxon>Haloferacaceae</taxon>
        <taxon>Halobaculum</taxon>
    </lineage>
</organism>
<dbReference type="STRING" id="43928.SAMN05443636_1684"/>
<gene>
    <name evidence="3" type="ORF">SAMN05443636_1684</name>
</gene>
<sequence length="195" mass="20676">MFDLPIGGSDAAVPPESDDGSGDGHGAGSDDGRPSGTDSERFDPVDEFVPASLPEPGPFLREGDAEVLTGDAHVAVRDTARTLFEERGVRDATFGYVLTTLDRDRNHPDAGFRYARVPGGDRDGDSDSDEVLRAEFTPTTGFCPQGGALATAAFRAWNADPERHGFDRVVVRVSPTYHASDAVNEQLADAAVSDP</sequence>
<evidence type="ECO:0000256" key="1">
    <source>
        <dbReference type="SAM" id="MobiDB-lite"/>
    </source>
</evidence>
<proteinExistence type="predicted"/>
<feature type="domain" description="DUF7998" evidence="2">
    <location>
        <begin position="41"/>
        <end position="190"/>
    </location>
</feature>
<reference evidence="3 4" key="1">
    <citation type="submission" date="2016-11" db="EMBL/GenBank/DDBJ databases">
        <authorList>
            <person name="Jaros S."/>
            <person name="Januszkiewicz K."/>
            <person name="Wedrychowicz H."/>
        </authorList>
    </citation>
    <scope>NUCLEOTIDE SEQUENCE [LARGE SCALE GENOMIC DNA]</scope>
    <source>
        <strain evidence="3 4">DSM 9297</strain>
    </source>
</reference>
<accession>A0A1M5PNY9</accession>
<keyword evidence="4" id="KW-1185">Reference proteome</keyword>
<name>A0A1M5PNY9_9EURY</name>
<dbReference type="Proteomes" id="UP000184357">
    <property type="component" value="Unassembled WGS sequence"/>
</dbReference>